<keyword evidence="2" id="KW-0812">Transmembrane</keyword>
<dbReference type="OrthoDB" id="9865017at2"/>
<dbReference type="AlphaFoldDB" id="A0A3N2CZH0"/>
<gene>
    <name evidence="3" type="ORF">EDD33_3774</name>
</gene>
<name>A0A3N2CZH0_9ACTN</name>
<evidence type="ECO:0000256" key="2">
    <source>
        <dbReference type="SAM" id="Phobius"/>
    </source>
</evidence>
<dbReference type="Proteomes" id="UP000281738">
    <property type="component" value="Unassembled WGS sequence"/>
</dbReference>
<keyword evidence="2" id="KW-0472">Membrane</keyword>
<comment type="caution">
    <text evidence="3">The sequence shown here is derived from an EMBL/GenBank/DDBJ whole genome shotgun (WGS) entry which is preliminary data.</text>
</comment>
<keyword evidence="4" id="KW-1185">Reference proteome</keyword>
<keyword evidence="2" id="KW-1133">Transmembrane helix</keyword>
<dbReference type="EMBL" id="RKHO01000001">
    <property type="protein sequence ID" value="ROR92873.1"/>
    <property type="molecule type" value="Genomic_DNA"/>
</dbReference>
<evidence type="ECO:0000256" key="1">
    <source>
        <dbReference type="SAM" id="MobiDB-lite"/>
    </source>
</evidence>
<evidence type="ECO:0000313" key="4">
    <source>
        <dbReference type="Proteomes" id="UP000281738"/>
    </source>
</evidence>
<evidence type="ECO:0000313" key="3">
    <source>
        <dbReference type="EMBL" id="ROR92873.1"/>
    </source>
</evidence>
<feature type="transmembrane region" description="Helical" evidence="2">
    <location>
        <begin position="63"/>
        <end position="84"/>
    </location>
</feature>
<protein>
    <submittedName>
        <fullName evidence="3">Uncharacterized protein</fullName>
    </submittedName>
</protein>
<feature type="transmembrane region" description="Helical" evidence="2">
    <location>
        <begin position="90"/>
        <end position="111"/>
    </location>
</feature>
<proteinExistence type="predicted"/>
<reference evidence="3 4" key="1">
    <citation type="submission" date="2018-11" db="EMBL/GenBank/DDBJ databases">
        <title>Sequencing the genomes of 1000 actinobacteria strains.</title>
        <authorList>
            <person name="Klenk H.-P."/>
        </authorList>
    </citation>
    <scope>NUCLEOTIDE SEQUENCE [LARGE SCALE GENOMIC DNA]</scope>
    <source>
        <strain evidence="3 4">DSM 12652</strain>
    </source>
</reference>
<dbReference type="RefSeq" id="WP_123392563.1">
    <property type="nucleotide sequence ID" value="NZ_RKHO01000001.1"/>
</dbReference>
<accession>A0A3N2CZH0</accession>
<feature type="region of interest" description="Disordered" evidence="1">
    <location>
        <begin position="1"/>
        <end position="22"/>
    </location>
</feature>
<organism evidence="3 4">
    <name type="scientific">Nocardioides aurantiacus</name>
    <dbReference type="NCBI Taxonomy" id="86796"/>
    <lineage>
        <taxon>Bacteria</taxon>
        <taxon>Bacillati</taxon>
        <taxon>Actinomycetota</taxon>
        <taxon>Actinomycetes</taxon>
        <taxon>Propionibacteriales</taxon>
        <taxon>Nocardioidaceae</taxon>
        <taxon>Nocardioides</taxon>
    </lineage>
</organism>
<sequence>MTTQHLGRPLDTDVADEEQESRTQLDGLFEASPASSSHTSAAAVLAFVAGTAAVLLSPFSLHLGLAVVLAVVALVASVVGLARASRPGTAGTVLASLGMVAALATAAVVGLRYAGIDTAVADGLGPALRDASEALTALFPRP</sequence>